<dbReference type="SUPFAM" id="SSF52518">
    <property type="entry name" value="Thiamin diphosphate-binding fold (THDP-binding)"/>
    <property type="match status" value="2"/>
</dbReference>
<reference evidence="6 7" key="2">
    <citation type="submission" date="2009-03" db="EMBL/GenBank/DDBJ databases">
        <title>Draft genome sequence of Roseburia inulinivorans (DSM 16841).</title>
        <authorList>
            <person name="Sudarsanam P."/>
            <person name="Ley R."/>
            <person name="Guruge J."/>
            <person name="Turnbaugh P.J."/>
            <person name="Mahowald M."/>
            <person name="Liep D."/>
            <person name="Gordon J."/>
        </authorList>
    </citation>
    <scope>NUCLEOTIDE SEQUENCE [LARGE SCALE GENOMIC DNA]</scope>
    <source>
        <strain evidence="6 7">DSM 16841</strain>
    </source>
</reference>
<evidence type="ECO:0000256" key="1">
    <source>
        <dbReference type="ARBA" id="ARBA00022793"/>
    </source>
</evidence>
<dbReference type="AlphaFoldDB" id="C0FUT9"/>
<evidence type="ECO:0000259" key="5">
    <source>
        <dbReference type="Pfam" id="PF02776"/>
    </source>
</evidence>
<dbReference type="Pfam" id="PF02775">
    <property type="entry name" value="TPP_enzyme_C"/>
    <property type="match status" value="1"/>
</dbReference>
<dbReference type="eggNOG" id="COG0028">
    <property type="taxonomic scope" value="Bacteria"/>
</dbReference>
<dbReference type="Gene3D" id="3.40.50.970">
    <property type="match status" value="2"/>
</dbReference>
<dbReference type="PANTHER" id="PTHR42818:SF1">
    <property type="entry name" value="SULFOPYRUVATE DECARBOXYLASE"/>
    <property type="match status" value="1"/>
</dbReference>
<dbReference type="InterPro" id="IPR051818">
    <property type="entry name" value="TPP_dependent_decarboxylase"/>
</dbReference>
<dbReference type="Proteomes" id="UP000003561">
    <property type="component" value="Unassembled WGS sequence"/>
</dbReference>
<evidence type="ECO:0000256" key="3">
    <source>
        <dbReference type="ARBA" id="ARBA00023239"/>
    </source>
</evidence>
<keyword evidence="2" id="KW-0786">Thiamine pyrophosphate</keyword>
<proteinExistence type="predicted"/>
<dbReference type="InterPro" id="IPR012001">
    <property type="entry name" value="Thiamin_PyroP_enz_TPP-bd_dom"/>
</dbReference>
<comment type="caution">
    <text evidence="6">The sequence shown here is derived from an EMBL/GenBank/DDBJ whole genome shotgun (WGS) entry which is preliminary data.</text>
</comment>
<gene>
    <name evidence="6" type="primary">aepY</name>
    <name evidence="6" type="ORF">ROSEINA2194_02510</name>
</gene>
<dbReference type="InterPro" id="IPR029061">
    <property type="entry name" value="THDP-binding"/>
</dbReference>
<dbReference type="GO" id="GO:0032923">
    <property type="term" value="P:organic phosphonate biosynthetic process"/>
    <property type="evidence" value="ECO:0007669"/>
    <property type="project" value="InterPro"/>
</dbReference>
<dbReference type="CDD" id="cd07035">
    <property type="entry name" value="TPP_PYR_POX_like"/>
    <property type="match status" value="1"/>
</dbReference>
<dbReference type="EMBL" id="ACFY01000096">
    <property type="protein sequence ID" value="EEG93543.1"/>
    <property type="molecule type" value="Genomic_DNA"/>
</dbReference>
<dbReference type="Pfam" id="PF02776">
    <property type="entry name" value="TPP_enzyme_N"/>
    <property type="match status" value="1"/>
</dbReference>
<dbReference type="PANTHER" id="PTHR42818">
    <property type="entry name" value="SULFOPYRUVATE DECARBOXYLASE SUBUNIT ALPHA"/>
    <property type="match status" value="1"/>
</dbReference>
<organism evidence="6 7">
    <name type="scientific">Roseburia inulinivorans DSM 16841</name>
    <dbReference type="NCBI Taxonomy" id="622312"/>
    <lineage>
        <taxon>Bacteria</taxon>
        <taxon>Bacillati</taxon>
        <taxon>Bacillota</taxon>
        <taxon>Clostridia</taxon>
        <taxon>Lachnospirales</taxon>
        <taxon>Lachnospiraceae</taxon>
        <taxon>Roseburia</taxon>
    </lineage>
</organism>
<accession>C0FUT9</accession>
<reference evidence="6 7" key="1">
    <citation type="submission" date="2009-02" db="EMBL/GenBank/DDBJ databases">
        <authorList>
            <person name="Fulton L."/>
            <person name="Clifton S."/>
            <person name="Fulton B."/>
            <person name="Xu J."/>
            <person name="Minx P."/>
            <person name="Pepin K.H."/>
            <person name="Johnson M."/>
            <person name="Bhonagiri V."/>
            <person name="Nash W.E."/>
            <person name="Mardis E.R."/>
            <person name="Wilson R.K."/>
        </authorList>
    </citation>
    <scope>NUCLEOTIDE SEQUENCE [LARGE SCALE GENOMIC DNA]</scope>
    <source>
        <strain evidence="6 7">DSM 16841</strain>
    </source>
</reference>
<evidence type="ECO:0000259" key="4">
    <source>
        <dbReference type="Pfam" id="PF02775"/>
    </source>
</evidence>
<protein>
    <submittedName>
        <fullName evidence="6">Phosphonopyruvate decarboxylase</fullName>
        <ecNumber evidence="6">4.1.1.82</ecNumber>
    </submittedName>
</protein>
<dbReference type="InterPro" id="IPR017684">
    <property type="entry name" value="Phosphono-pyrv_decarboxylase"/>
</dbReference>
<dbReference type="EC" id="4.1.1.82" evidence="6"/>
<dbReference type="CDD" id="cd03371">
    <property type="entry name" value="TPP_PpyrDC"/>
    <property type="match status" value="1"/>
</dbReference>
<keyword evidence="3 6" id="KW-0456">Lyase</keyword>
<feature type="domain" description="Thiamine pyrophosphate enzyme TPP-binding" evidence="4">
    <location>
        <begin position="212"/>
        <end position="346"/>
    </location>
</feature>
<evidence type="ECO:0000313" key="7">
    <source>
        <dbReference type="Proteomes" id="UP000003561"/>
    </source>
</evidence>
<keyword evidence="6" id="KW-0670">Pyruvate</keyword>
<dbReference type="InterPro" id="IPR011766">
    <property type="entry name" value="TPP_enzyme_TPP-bd"/>
</dbReference>
<sequence length="375" mass="41216">MRIKEMRVETLFDVLDSDFYTGVPDSQLQALCNFLIDKYGISEHHVIAANEGNCTALAAGHYLATGNVPVVYMQNSGIGNIINPVASLLNDKVYAIPCIFVVGWRGEPGIHDEPQHIYQGEVTLKLLEDMDIATFVIGKETTEAELYAKMKEFRNVLTNGKSVAFVVRKGALEYGNKVVYSNEYQMKREEVLEHIVAVTENDPIVSTTGKASRELFEIRERNGQGHECDFLTVGSMGHSSSIALGIAMSKKNEKIWCVDGDGACLMHMGSMAVLASRKPDNMVHIVLNNTAHETVGGMPTVAGNIDLVTIAEGCGYPYAVCVDNFADLDKELKAAKEAKSLRFIEVKCALGSRADLGRPTTTAIENKERFMERLN</sequence>
<keyword evidence="1" id="KW-0210">Decarboxylase</keyword>
<feature type="domain" description="Thiamine pyrophosphate enzyme N-terminal TPP-binding" evidence="5">
    <location>
        <begin position="11"/>
        <end position="122"/>
    </location>
</feature>
<dbReference type="GO" id="GO:0033980">
    <property type="term" value="F:phosphonopyruvate decarboxylase activity"/>
    <property type="evidence" value="ECO:0007669"/>
    <property type="project" value="UniProtKB-EC"/>
</dbReference>
<evidence type="ECO:0000313" key="6">
    <source>
        <dbReference type="EMBL" id="EEG93543.1"/>
    </source>
</evidence>
<dbReference type="GO" id="GO:0030976">
    <property type="term" value="F:thiamine pyrophosphate binding"/>
    <property type="evidence" value="ECO:0007669"/>
    <property type="project" value="InterPro"/>
</dbReference>
<name>C0FUT9_9FIRM</name>
<dbReference type="NCBIfam" id="TIGR03297">
    <property type="entry name" value="Ppyr-DeCO2ase"/>
    <property type="match status" value="1"/>
</dbReference>
<evidence type="ECO:0000256" key="2">
    <source>
        <dbReference type="ARBA" id="ARBA00023052"/>
    </source>
</evidence>